<evidence type="ECO:0000313" key="1">
    <source>
        <dbReference type="EMBL" id="OAT01758.1"/>
    </source>
</evidence>
<gene>
    <name evidence="1" type="ORF">BDCG_05973</name>
</gene>
<dbReference type="RefSeq" id="XP_045281485.1">
    <property type="nucleotide sequence ID" value="XM_045421691.1"/>
</dbReference>
<evidence type="ECO:0000313" key="2">
    <source>
        <dbReference type="Proteomes" id="UP000002039"/>
    </source>
</evidence>
<proteinExistence type="predicted"/>
<reference evidence="2" key="1">
    <citation type="journal article" date="2015" name="PLoS Genet.">
        <title>The dynamic genome and transcriptome of the human fungal pathogen Blastomyces and close relative Emmonsia.</title>
        <authorList>
            <person name="Munoz J.F."/>
            <person name="Gauthier G.M."/>
            <person name="Desjardins C.A."/>
            <person name="Gallo J.E."/>
            <person name="Holder J."/>
            <person name="Sullivan T.D."/>
            <person name="Marty A.J."/>
            <person name="Carmen J.C."/>
            <person name="Chen Z."/>
            <person name="Ding L."/>
            <person name="Gujja S."/>
            <person name="Magrini V."/>
            <person name="Misas E."/>
            <person name="Mitreva M."/>
            <person name="Priest M."/>
            <person name="Saif S."/>
            <person name="Whiston E.A."/>
            <person name="Young S."/>
            <person name="Zeng Q."/>
            <person name="Goldman W.E."/>
            <person name="Mardis E.R."/>
            <person name="Taylor J.W."/>
            <person name="McEwen J.G."/>
            <person name="Clay O.K."/>
            <person name="Klein B.S."/>
            <person name="Cuomo C.A."/>
        </authorList>
    </citation>
    <scope>NUCLEOTIDE SEQUENCE [LARGE SCALE GENOMIC DNA]</scope>
    <source>
        <strain evidence="2">ER-3 / ATCC MYA-2586</strain>
    </source>
</reference>
<dbReference type="Proteomes" id="UP000002039">
    <property type="component" value="Unassembled WGS sequence"/>
</dbReference>
<dbReference type="GeneID" id="69027920"/>
<organism evidence="1 2">
    <name type="scientific">Ajellomyces dermatitidis (strain ER-3 / ATCC MYA-2586)</name>
    <name type="common">Blastomyces dermatitidis</name>
    <dbReference type="NCBI Taxonomy" id="559297"/>
    <lineage>
        <taxon>Eukaryota</taxon>
        <taxon>Fungi</taxon>
        <taxon>Dikarya</taxon>
        <taxon>Ascomycota</taxon>
        <taxon>Pezizomycotina</taxon>
        <taxon>Eurotiomycetes</taxon>
        <taxon>Eurotiomycetidae</taxon>
        <taxon>Onygenales</taxon>
        <taxon>Ajellomycetaceae</taxon>
        <taxon>Blastomyces</taxon>
    </lineage>
</organism>
<protein>
    <submittedName>
        <fullName evidence="1">Uncharacterized protein</fullName>
    </submittedName>
</protein>
<accession>A0ABX2VY84</accession>
<dbReference type="EMBL" id="EQ999978">
    <property type="protein sequence ID" value="OAT01758.1"/>
    <property type="molecule type" value="Genomic_DNA"/>
</dbReference>
<sequence>MLNARSKAAILNPSLPFESSGSAPNMDQVHFLESANVATVFDNALPHTLGELSATAKDVLKRQAGVLLASHKSCPQDKFRGSVKLFLEGGIFTEESALRITPRTQNRHAKSATKGRLNDVQRLMQLYNVHPKIEDYSNEPISLIDKIKIPGPEYIPDALRELVERKILLKEEEATHMANEFSEKYGSESLFRSAFREFFSTGLIGVQQTFWRPDPRSQRIRRQAEEICLQAIDESLWLNGAEILFVIRATRCFPEDAMSFWRWVSANRLTYLAVMDMIELQGGFLDDPETVQSQWWGVPVLIFRYFLRLTSNFEEYWTSQVDVA</sequence>
<keyword evidence="2" id="KW-1185">Reference proteome</keyword>
<name>A0ABX2VY84_AJEDR</name>